<dbReference type="EMBL" id="MSPP01000001">
    <property type="protein sequence ID" value="OUD10462.1"/>
    <property type="molecule type" value="Genomic_DNA"/>
</dbReference>
<evidence type="ECO:0000256" key="4">
    <source>
        <dbReference type="ARBA" id="ARBA00022989"/>
    </source>
</evidence>
<comment type="subcellular location">
    <subcellularLocation>
        <location evidence="1">Cell membrane</location>
        <topology evidence="1">Multi-pass membrane protein</topology>
    </subcellularLocation>
</comment>
<sequence>MKTNAVEFGLYSIGFTIASLVWPFVTAGQSTLAVRFWPTFSDRYDVATANFVLLRALKIVIGSGAVVIGGFVLLNLVVPSLGMTEFTGGMVIWTALFAVALGASQFSAFALRAQGMLHWSILPKDILWRLLVIIIAGFCSELTGVQALSIVALSLSVVTLVQIMRMFRAIGSLRDITSPPLGEIAAMKRAEWALCGGEISRQWLQQAATFVVAIMLGPVSAGAFFAAQRLSNLLSIGLIGTNQVSGPIIARSWHAGQFQRLQSVMTTVSVAALTFSLIGFGFYSVWGAWLLAQFDPAFSDAHIVLICLAFGQLVNAACGPNGHLLNLAGQEKATLFISIVAGIANILCTAIGITLYGLIGAAIGSTIATILWNVWCTTLCAKRLNIHLFKIHSVKHISGIRTAIFSQKAIKK</sequence>
<dbReference type="Proteomes" id="UP000194664">
    <property type="component" value="Unassembled WGS sequence"/>
</dbReference>
<evidence type="ECO:0000256" key="6">
    <source>
        <dbReference type="SAM" id="Phobius"/>
    </source>
</evidence>
<evidence type="ECO:0000313" key="8">
    <source>
        <dbReference type="Proteomes" id="UP000194664"/>
    </source>
</evidence>
<keyword evidence="2" id="KW-1003">Cell membrane</keyword>
<keyword evidence="3 6" id="KW-0812">Transmembrane</keyword>
<feature type="transmembrane region" description="Helical" evidence="6">
    <location>
        <begin position="301"/>
        <end position="321"/>
    </location>
</feature>
<evidence type="ECO:0000256" key="1">
    <source>
        <dbReference type="ARBA" id="ARBA00004651"/>
    </source>
</evidence>
<dbReference type="GO" id="GO:0042910">
    <property type="term" value="F:xenobiotic transmembrane transporter activity"/>
    <property type="evidence" value="ECO:0007669"/>
    <property type="project" value="InterPro"/>
</dbReference>
<dbReference type="GO" id="GO:0005886">
    <property type="term" value="C:plasma membrane"/>
    <property type="evidence" value="ECO:0007669"/>
    <property type="project" value="UniProtKB-SubCell"/>
</dbReference>
<evidence type="ECO:0000256" key="3">
    <source>
        <dbReference type="ARBA" id="ARBA00022692"/>
    </source>
</evidence>
<evidence type="ECO:0000256" key="5">
    <source>
        <dbReference type="ARBA" id="ARBA00023136"/>
    </source>
</evidence>
<dbReference type="AlphaFoldDB" id="A0A251X1H8"/>
<feature type="transmembrane region" description="Helical" evidence="6">
    <location>
        <begin position="12"/>
        <end position="37"/>
    </location>
</feature>
<feature type="transmembrane region" description="Helical" evidence="6">
    <location>
        <begin position="207"/>
        <end position="227"/>
    </location>
</feature>
<organism evidence="7 8">
    <name type="scientific">Marivivens niveibacter</name>
    <dbReference type="NCBI Taxonomy" id="1930667"/>
    <lineage>
        <taxon>Bacteria</taxon>
        <taxon>Pseudomonadati</taxon>
        <taxon>Pseudomonadota</taxon>
        <taxon>Alphaproteobacteria</taxon>
        <taxon>Rhodobacterales</taxon>
        <taxon>Paracoccaceae</taxon>
        <taxon>Marivivens group</taxon>
        <taxon>Marivivens</taxon>
    </lineage>
</organism>
<keyword evidence="8" id="KW-1185">Reference proteome</keyword>
<comment type="caution">
    <text evidence="7">The sequence shown here is derived from an EMBL/GenBank/DDBJ whole genome shotgun (WGS) entry which is preliminary data.</text>
</comment>
<protein>
    <submittedName>
        <fullName evidence="7">Uncharacterized protein</fullName>
    </submittedName>
</protein>
<dbReference type="Pfam" id="PF01554">
    <property type="entry name" value="MatE"/>
    <property type="match status" value="1"/>
</dbReference>
<evidence type="ECO:0000313" key="7">
    <source>
        <dbReference type="EMBL" id="OUD10462.1"/>
    </source>
</evidence>
<dbReference type="PANTHER" id="PTHR30250:SF11">
    <property type="entry name" value="O-ANTIGEN TRANSPORTER-RELATED"/>
    <property type="match status" value="1"/>
</dbReference>
<dbReference type="PANTHER" id="PTHR30250">
    <property type="entry name" value="PST FAMILY PREDICTED COLANIC ACID TRANSPORTER"/>
    <property type="match status" value="1"/>
</dbReference>
<feature type="transmembrane region" description="Helical" evidence="6">
    <location>
        <begin position="131"/>
        <end position="164"/>
    </location>
</feature>
<feature type="transmembrane region" description="Helical" evidence="6">
    <location>
        <begin position="265"/>
        <end position="289"/>
    </location>
</feature>
<reference evidence="7 8" key="1">
    <citation type="submission" date="2016-12" db="EMBL/GenBank/DDBJ databases">
        <title>The draft genome sequence of HSLHS2.</title>
        <authorList>
            <person name="Hu D."/>
            <person name="Wang L."/>
            <person name="Shao Z."/>
        </authorList>
    </citation>
    <scope>NUCLEOTIDE SEQUENCE [LARGE SCALE GENOMIC DNA]</scope>
    <source>
        <strain evidence="7">MCCC 1A06712</strain>
    </source>
</reference>
<feature type="transmembrane region" description="Helical" evidence="6">
    <location>
        <begin position="359"/>
        <end position="381"/>
    </location>
</feature>
<gene>
    <name evidence="7" type="ORF">BVC71_02895</name>
</gene>
<feature type="transmembrane region" description="Helical" evidence="6">
    <location>
        <begin position="57"/>
        <end position="78"/>
    </location>
</feature>
<dbReference type="InterPro" id="IPR002528">
    <property type="entry name" value="MATE_fam"/>
</dbReference>
<proteinExistence type="predicted"/>
<accession>A0A251X1H8</accession>
<keyword evidence="5 6" id="KW-0472">Membrane</keyword>
<feature type="transmembrane region" description="Helical" evidence="6">
    <location>
        <begin position="333"/>
        <end position="353"/>
    </location>
</feature>
<dbReference type="InterPro" id="IPR050833">
    <property type="entry name" value="Poly_Biosynth_Transport"/>
</dbReference>
<dbReference type="GO" id="GO:0015297">
    <property type="term" value="F:antiporter activity"/>
    <property type="evidence" value="ECO:0007669"/>
    <property type="project" value="InterPro"/>
</dbReference>
<name>A0A251X1H8_9RHOB</name>
<evidence type="ECO:0000256" key="2">
    <source>
        <dbReference type="ARBA" id="ARBA00022475"/>
    </source>
</evidence>
<feature type="transmembrane region" description="Helical" evidence="6">
    <location>
        <begin position="90"/>
        <end position="111"/>
    </location>
</feature>
<keyword evidence="4 6" id="KW-1133">Transmembrane helix</keyword>